<dbReference type="EMBL" id="JAYMYQ010000001">
    <property type="protein sequence ID" value="KAK7360636.1"/>
    <property type="molecule type" value="Genomic_DNA"/>
</dbReference>
<protein>
    <submittedName>
        <fullName evidence="1">Uncharacterized protein</fullName>
    </submittedName>
</protein>
<evidence type="ECO:0000313" key="2">
    <source>
        <dbReference type="Proteomes" id="UP001367508"/>
    </source>
</evidence>
<accession>A0AAN9R6A4</accession>
<proteinExistence type="predicted"/>
<reference evidence="1 2" key="1">
    <citation type="submission" date="2024-01" db="EMBL/GenBank/DDBJ databases">
        <title>The genomes of 5 underutilized Papilionoideae crops provide insights into root nodulation and disease resistanc.</title>
        <authorList>
            <person name="Jiang F."/>
        </authorList>
    </citation>
    <scope>NUCLEOTIDE SEQUENCE [LARGE SCALE GENOMIC DNA]</scope>
    <source>
        <strain evidence="1">LVBAO_FW01</strain>
        <tissue evidence="1">Leaves</tissue>
    </source>
</reference>
<sequence length="88" mass="9880">MIPTRPWWLTSSVSFPGGGAAPLFSAKHHHRRSMLASAPNPKSPNQGNFLSFSHPISLNRNANGDNESMTTFLEISKLDWHYDYIIRA</sequence>
<dbReference type="Proteomes" id="UP001367508">
    <property type="component" value="Unassembled WGS sequence"/>
</dbReference>
<evidence type="ECO:0000313" key="1">
    <source>
        <dbReference type="EMBL" id="KAK7360636.1"/>
    </source>
</evidence>
<keyword evidence="2" id="KW-1185">Reference proteome</keyword>
<dbReference type="AlphaFoldDB" id="A0AAN9R6A4"/>
<comment type="caution">
    <text evidence="1">The sequence shown here is derived from an EMBL/GenBank/DDBJ whole genome shotgun (WGS) entry which is preliminary data.</text>
</comment>
<gene>
    <name evidence="1" type="ORF">VNO77_02644</name>
</gene>
<organism evidence="1 2">
    <name type="scientific">Canavalia gladiata</name>
    <name type="common">Sword bean</name>
    <name type="synonym">Dolichos gladiatus</name>
    <dbReference type="NCBI Taxonomy" id="3824"/>
    <lineage>
        <taxon>Eukaryota</taxon>
        <taxon>Viridiplantae</taxon>
        <taxon>Streptophyta</taxon>
        <taxon>Embryophyta</taxon>
        <taxon>Tracheophyta</taxon>
        <taxon>Spermatophyta</taxon>
        <taxon>Magnoliopsida</taxon>
        <taxon>eudicotyledons</taxon>
        <taxon>Gunneridae</taxon>
        <taxon>Pentapetalae</taxon>
        <taxon>rosids</taxon>
        <taxon>fabids</taxon>
        <taxon>Fabales</taxon>
        <taxon>Fabaceae</taxon>
        <taxon>Papilionoideae</taxon>
        <taxon>50 kb inversion clade</taxon>
        <taxon>NPAAA clade</taxon>
        <taxon>indigoferoid/millettioid clade</taxon>
        <taxon>Phaseoleae</taxon>
        <taxon>Canavalia</taxon>
    </lineage>
</organism>
<name>A0AAN9R6A4_CANGL</name>